<name>A0A6A6Y2Y8_9PEZI</name>
<proteinExistence type="predicted"/>
<evidence type="ECO:0000256" key="1">
    <source>
        <dbReference type="SAM" id="Coils"/>
    </source>
</evidence>
<sequence>MCRKCGHQDSNHVPSGAQVVGSECGFGVISPPDNQQNLQHPASPQDSLHINLEKENLELKQELRAAKERCSEWETNTGTFLLRARQCLQSQKDENTELQKRLEELRARKELCSKRGTKAEANMSQNEGPLQLQDENTKLQKRSIPLEWRNPKRQKQLGPKNDEHIIQGGMGRMGRVGKEEATGRGSQYGGYCKWSSCQAVGRGGRNPYGDEGAMVDLALFGGASVGGIWASSSSLALRCRRFMFSCL</sequence>
<protein>
    <submittedName>
        <fullName evidence="2 4">Uncharacterized protein</fullName>
    </submittedName>
</protein>
<evidence type="ECO:0000313" key="3">
    <source>
        <dbReference type="Proteomes" id="UP000504636"/>
    </source>
</evidence>
<feature type="coiled-coil region" evidence="1">
    <location>
        <begin position="49"/>
        <end position="115"/>
    </location>
</feature>
<evidence type="ECO:0000313" key="4">
    <source>
        <dbReference type="RefSeq" id="XP_033570145.1"/>
    </source>
</evidence>
<reference evidence="4" key="3">
    <citation type="submission" date="2025-04" db="UniProtKB">
        <authorList>
            <consortium name="RefSeq"/>
        </authorList>
    </citation>
    <scope>IDENTIFICATION</scope>
    <source>
        <strain evidence="4">CBS 304.34</strain>
    </source>
</reference>
<evidence type="ECO:0000313" key="2">
    <source>
        <dbReference type="EMBL" id="KAF2803181.1"/>
    </source>
</evidence>
<organism evidence="2">
    <name type="scientific">Mytilinidion resinicola</name>
    <dbReference type="NCBI Taxonomy" id="574789"/>
    <lineage>
        <taxon>Eukaryota</taxon>
        <taxon>Fungi</taxon>
        <taxon>Dikarya</taxon>
        <taxon>Ascomycota</taxon>
        <taxon>Pezizomycotina</taxon>
        <taxon>Dothideomycetes</taxon>
        <taxon>Pleosporomycetidae</taxon>
        <taxon>Mytilinidiales</taxon>
        <taxon>Mytilinidiaceae</taxon>
        <taxon>Mytilinidion</taxon>
    </lineage>
</organism>
<gene>
    <name evidence="2 4" type="ORF">BDZ99DRAFT_482395</name>
</gene>
<dbReference type="GeneID" id="54463374"/>
<dbReference type="Proteomes" id="UP000504636">
    <property type="component" value="Unplaced"/>
</dbReference>
<reference evidence="2 4" key="1">
    <citation type="journal article" date="2020" name="Stud. Mycol.">
        <title>101 Dothideomycetes genomes: a test case for predicting lifestyles and emergence of pathogens.</title>
        <authorList>
            <person name="Haridas S."/>
            <person name="Albert R."/>
            <person name="Binder M."/>
            <person name="Bloem J."/>
            <person name="Labutti K."/>
            <person name="Salamov A."/>
            <person name="Andreopoulos B."/>
            <person name="Baker S."/>
            <person name="Barry K."/>
            <person name="Bills G."/>
            <person name="Bluhm B."/>
            <person name="Cannon C."/>
            <person name="Castanera R."/>
            <person name="Culley D."/>
            <person name="Daum C."/>
            <person name="Ezra D."/>
            <person name="Gonzalez J."/>
            <person name="Henrissat B."/>
            <person name="Kuo A."/>
            <person name="Liang C."/>
            <person name="Lipzen A."/>
            <person name="Lutzoni F."/>
            <person name="Magnuson J."/>
            <person name="Mondo S."/>
            <person name="Nolan M."/>
            <person name="Ohm R."/>
            <person name="Pangilinan J."/>
            <person name="Park H.-J."/>
            <person name="Ramirez L."/>
            <person name="Alfaro M."/>
            <person name="Sun H."/>
            <person name="Tritt A."/>
            <person name="Yoshinaga Y."/>
            <person name="Zwiers L.-H."/>
            <person name="Turgeon B."/>
            <person name="Goodwin S."/>
            <person name="Spatafora J."/>
            <person name="Crous P."/>
            <person name="Grigoriev I."/>
        </authorList>
    </citation>
    <scope>NUCLEOTIDE SEQUENCE</scope>
    <source>
        <strain evidence="2 4">CBS 304.34</strain>
    </source>
</reference>
<dbReference type="EMBL" id="MU003719">
    <property type="protein sequence ID" value="KAF2803181.1"/>
    <property type="molecule type" value="Genomic_DNA"/>
</dbReference>
<accession>A0A6A6Y2Y8</accession>
<dbReference type="RefSeq" id="XP_033570145.1">
    <property type="nucleotide sequence ID" value="XM_033722481.1"/>
</dbReference>
<keyword evidence="1" id="KW-0175">Coiled coil</keyword>
<reference evidence="4" key="2">
    <citation type="submission" date="2020-04" db="EMBL/GenBank/DDBJ databases">
        <authorList>
            <consortium name="NCBI Genome Project"/>
        </authorList>
    </citation>
    <scope>NUCLEOTIDE SEQUENCE</scope>
    <source>
        <strain evidence="4">CBS 304.34</strain>
    </source>
</reference>
<dbReference type="AlphaFoldDB" id="A0A6A6Y2Y8"/>
<keyword evidence="3" id="KW-1185">Reference proteome</keyword>